<keyword evidence="2" id="KW-1185">Reference proteome</keyword>
<gene>
    <name evidence="1" type="ORF">SCHPADRAFT_941674</name>
</gene>
<dbReference type="Proteomes" id="UP000053477">
    <property type="component" value="Unassembled WGS sequence"/>
</dbReference>
<accession>A0A0H2RJC9</accession>
<dbReference type="EMBL" id="KQ085989">
    <property type="protein sequence ID" value="KLO11944.1"/>
    <property type="molecule type" value="Genomic_DNA"/>
</dbReference>
<name>A0A0H2RJC9_9AGAM</name>
<sequence>MDLNSWSLQTVRESTRDSLTFADNPFNVFFNEAFVEECVERFNTPYGYYSELIEDAKNVVKALNFAILQTLPYNTSTQTEQKEMYEVQGWGLLDDIRPRRTLKVHKRGGGILTFWYDATTKAAELRHWQ</sequence>
<evidence type="ECO:0000313" key="1">
    <source>
        <dbReference type="EMBL" id="KLO11944.1"/>
    </source>
</evidence>
<organism evidence="1 2">
    <name type="scientific">Schizopora paradoxa</name>
    <dbReference type="NCBI Taxonomy" id="27342"/>
    <lineage>
        <taxon>Eukaryota</taxon>
        <taxon>Fungi</taxon>
        <taxon>Dikarya</taxon>
        <taxon>Basidiomycota</taxon>
        <taxon>Agaricomycotina</taxon>
        <taxon>Agaricomycetes</taxon>
        <taxon>Hymenochaetales</taxon>
        <taxon>Schizoporaceae</taxon>
        <taxon>Schizopora</taxon>
    </lineage>
</organism>
<protein>
    <submittedName>
        <fullName evidence="1">Uncharacterized protein</fullName>
    </submittedName>
</protein>
<dbReference type="AlphaFoldDB" id="A0A0H2RJC9"/>
<evidence type="ECO:0000313" key="2">
    <source>
        <dbReference type="Proteomes" id="UP000053477"/>
    </source>
</evidence>
<reference evidence="1 2" key="1">
    <citation type="submission" date="2015-04" db="EMBL/GenBank/DDBJ databases">
        <title>Complete genome sequence of Schizopora paradoxa KUC8140, a cosmopolitan wood degrader in East Asia.</title>
        <authorList>
            <consortium name="DOE Joint Genome Institute"/>
            <person name="Min B."/>
            <person name="Park H."/>
            <person name="Jang Y."/>
            <person name="Kim J.-J."/>
            <person name="Kim K.H."/>
            <person name="Pangilinan J."/>
            <person name="Lipzen A."/>
            <person name="Riley R."/>
            <person name="Grigoriev I.V."/>
            <person name="Spatafora J.W."/>
            <person name="Choi I.-G."/>
        </authorList>
    </citation>
    <scope>NUCLEOTIDE SEQUENCE [LARGE SCALE GENOMIC DNA]</scope>
    <source>
        <strain evidence="1 2">KUC8140</strain>
    </source>
</reference>
<proteinExistence type="predicted"/>
<dbReference type="InParanoid" id="A0A0H2RJC9"/>